<evidence type="ECO:0000313" key="1">
    <source>
        <dbReference type="EMBL" id="SVD92724.1"/>
    </source>
</evidence>
<sequence>MHSSEHNLKPLTHPLGTKINIIGDGGKTTLAKCISIRFGHDLVELDCLFWLPNWMEVPTDDFRRKVSDAIESTSGMWVVDGNYFRKLNCLVSERCDTVIWLDLPWRSVFWRILKRSIVRSISKEIMCGDNYESWLSMMNRHHPIQDFFRKRKSYHLKGERLLSMIPKSVPVLGVRSKEDLDFLYDVHGLKRD</sequence>
<dbReference type="EMBL" id="UINC01182483">
    <property type="protein sequence ID" value="SVD92724.1"/>
    <property type="molecule type" value="Genomic_DNA"/>
</dbReference>
<dbReference type="PANTHER" id="PTHR37816:SF1">
    <property type="entry name" value="TOXIN"/>
    <property type="match status" value="1"/>
</dbReference>
<organism evidence="1">
    <name type="scientific">marine metagenome</name>
    <dbReference type="NCBI Taxonomy" id="408172"/>
    <lineage>
        <taxon>unclassified sequences</taxon>
        <taxon>metagenomes</taxon>
        <taxon>ecological metagenomes</taxon>
    </lineage>
</organism>
<accession>A0A382ZB38</accession>
<name>A0A382ZB38_9ZZZZ</name>
<reference evidence="1" key="1">
    <citation type="submission" date="2018-05" db="EMBL/GenBank/DDBJ databases">
        <authorList>
            <person name="Lanie J.A."/>
            <person name="Ng W.-L."/>
            <person name="Kazmierczak K.M."/>
            <person name="Andrzejewski T.M."/>
            <person name="Davidsen T.M."/>
            <person name="Wayne K.J."/>
            <person name="Tettelin H."/>
            <person name="Glass J.I."/>
            <person name="Rusch D."/>
            <person name="Podicherti R."/>
            <person name="Tsui H.-C.T."/>
            <person name="Winkler M.E."/>
        </authorList>
    </citation>
    <scope>NUCLEOTIDE SEQUENCE</scope>
</reference>
<dbReference type="Gene3D" id="3.40.50.300">
    <property type="entry name" value="P-loop containing nucleotide triphosphate hydrolases"/>
    <property type="match status" value="1"/>
</dbReference>
<proteinExistence type="predicted"/>
<protein>
    <recommendedName>
        <fullName evidence="2">Adenylate kinase</fullName>
    </recommendedName>
</protein>
<dbReference type="InterPro" id="IPR027417">
    <property type="entry name" value="P-loop_NTPase"/>
</dbReference>
<dbReference type="AlphaFoldDB" id="A0A382ZB38"/>
<dbReference type="InterPro" id="IPR052922">
    <property type="entry name" value="Cytidylate_Kinase-2"/>
</dbReference>
<dbReference type="SUPFAM" id="SSF52540">
    <property type="entry name" value="P-loop containing nucleoside triphosphate hydrolases"/>
    <property type="match status" value="1"/>
</dbReference>
<gene>
    <name evidence="1" type="ORF">METZ01_LOCUS445578</name>
</gene>
<evidence type="ECO:0008006" key="2">
    <source>
        <dbReference type="Google" id="ProtNLM"/>
    </source>
</evidence>
<dbReference type="PANTHER" id="PTHR37816">
    <property type="entry name" value="YALI0E33011P"/>
    <property type="match status" value="1"/>
</dbReference>